<name>A0ABN7JSR2_9HYPH</name>
<evidence type="ECO:0000256" key="3">
    <source>
        <dbReference type="ARBA" id="ARBA00023163"/>
    </source>
</evidence>
<evidence type="ECO:0000313" key="5">
    <source>
        <dbReference type="EMBL" id="CAD7046103.1"/>
    </source>
</evidence>
<comment type="caution">
    <text evidence="5">The sequence shown here is derived from an EMBL/GenBank/DDBJ whole genome shotgun (WGS) entry which is preliminary data.</text>
</comment>
<dbReference type="Pfam" id="PF12852">
    <property type="entry name" value="Cupin_6"/>
    <property type="match status" value="1"/>
</dbReference>
<dbReference type="Pfam" id="PF12833">
    <property type="entry name" value="HTH_18"/>
    <property type="match status" value="1"/>
</dbReference>
<keyword evidence="2" id="KW-0238">DNA-binding</keyword>
<dbReference type="RefSeq" id="WP_142588764.1">
    <property type="nucleotide sequence ID" value="NZ_CABFWE030000008.1"/>
</dbReference>
<dbReference type="SMART" id="SM00342">
    <property type="entry name" value="HTH_ARAC"/>
    <property type="match status" value="1"/>
</dbReference>
<dbReference type="Proteomes" id="UP000601041">
    <property type="component" value="Unassembled WGS sequence"/>
</dbReference>
<gene>
    <name evidence="5" type="ORF">RHAB21_03635</name>
</gene>
<evidence type="ECO:0000259" key="4">
    <source>
        <dbReference type="PROSITE" id="PS01124"/>
    </source>
</evidence>
<reference evidence="5 6" key="1">
    <citation type="submission" date="2020-11" db="EMBL/GenBank/DDBJ databases">
        <authorList>
            <person name="Lassalle F."/>
        </authorList>
    </citation>
    <scope>NUCLEOTIDE SEQUENCE [LARGE SCALE GENOMIC DNA]</scope>
    <source>
        <strain evidence="5 6">AB21</strain>
    </source>
</reference>
<evidence type="ECO:0000256" key="2">
    <source>
        <dbReference type="ARBA" id="ARBA00023125"/>
    </source>
</evidence>
<dbReference type="InterPro" id="IPR018060">
    <property type="entry name" value="HTH_AraC"/>
</dbReference>
<dbReference type="PROSITE" id="PS00041">
    <property type="entry name" value="HTH_ARAC_FAMILY_1"/>
    <property type="match status" value="1"/>
</dbReference>
<dbReference type="PANTHER" id="PTHR46796:SF7">
    <property type="entry name" value="ARAC FAMILY TRANSCRIPTIONAL REGULATOR"/>
    <property type="match status" value="1"/>
</dbReference>
<proteinExistence type="predicted"/>
<dbReference type="EMBL" id="CABFWE030000008">
    <property type="protein sequence ID" value="CAD7046103.1"/>
    <property type="molecule type" value="Genomic_DNA"/>
</dbReference>
<dbReference type="SUPFAM" id="SSF46689">
    <property type="entry name" value="Homeodomain-like"/>
    <property type="match status" value="2"/>
</dbReference>
<keyword evidence="1" id="KW-0805">Transcription regulation</keyword>
<dbReference type="PROSITE" id="PS01124">
    <property type="entry name" value="HTH_ARAC_FAMILY_2"/>
    <property type="match status" value="1"/>
</dbReference>
<dbReference type="InterPro" id="IPR018062">
    <property type="entry name" value="HTH_AraC-typ_CS"/>
</dbReference>
<dbReference type="Gene3D" id="1.10.10.60">
    <property type="entry name" value="Homeodomain-like"/>
    <property type="match status" value="2"/>
</dbReference>
<dbReference type="InterPro" id="IPR050204">
    <property type="entry name" value="AraC_XylS_family_regulators"/>
</dbReference>
<sequence>MSDPLTQLIQLLKPQAVFSKGISGAGSWAVRYSEFGHPGFCAVTQGECRLAVDGLPPVIVEEGDFVLLPGTPAFTMSSLEPGIPLHVDPKTATLPMTEVRYGRPDGPPDMRQFGGYFRFGSPDAGMLVSLLPAMIHVRGNPRLSQLVRLVGDETAHEGVGRDFILERLVEILLVEALRAVPAQETEPGLLRGLADARIADALRSMHDDITHPWTVPELARLSGMSRSAFFERFARVVGVSPMDYLLGWRMTVAKDMLRGGKMPLEQVAERVGYGSATTFSTAFSRRIGLAPGLYARRERLRTAEAQSSGYSIR</sequence>
<protein>
    <submittedName>
        <fullName evidence="5">AraC family transcriptional regulator</fullName>
    </submittedName>
</protein>
<keyword evidence="6" id="KW-1185">Reference proteome</keyword>
<dbReference type="InterPro" id="IPR009057">
    <property type="entry name" value="Homeodomain-like_sf"/>
</dbReference>
<keyword evidence="3" id="KW-0804">Transcription</keyword>
<dbReference type="InterPro" id="IPR032783">
    <property type="entry name" value="AraC_lig"/>
</dbReference>
<dbReference type="PANTHER" id="PTHR46796">
    <property type="entry name" value="HTH-TYPE TRANSCRIPTIONAL ACTIVATOR RHAS-RELATED"/>
    <property type="match status" value="1"/>
</dbReference>
<evidence type="ECO:0000313" key="6">
    <source>
        <dbReference type="Proteomes" id="UP000601041"/>
    </source>
</evidence>
<evidence type="ECO:0000256" key="1">
    <source>
        <dbReference type="ARBA" id="ARBA00023015"/>
    </source>
</evidence>
<organism evidence="5 6">
    <name type="scientific">Pseudorhizobium halotolerans</name>
    <dbReference type="NCBI Taxonomy" id="1233081"/>
    <lineage>
        <taxon>Bacteria</taxon>
        <taxon>Pseudomonadati</taxon>
        <taxon>Pseudomonadota</taxon>
        <taxon>Alphaproteobacteria</taxon>
        <taxon>Hyphomicrobiales</taxon>
        <taxon>Rhizobiaceae</taxon>
        <taxon>Rhizobium/Agrobacterium group</taxon>
        <taxon>Pseudorhizobium</taxon>
    </lineage>
</organism>
<feature type="domain" description="HTH araC/xylS-type" evidence="4">
    <location>
        <begin position="199"/>
        <end position="297"/>
    </location>
</feature>
<accession>A0ABN7JSR2</accession>